<feature type="domain" description="Acyltransferase 3" evidence="2">
    <location>
        <begin position="12"/>
        <end position="336"/>
    </location>
</feature>
<proteinExistence type="predicted"/>
<protein>
    <submittedName>
        <fullName evidence="3">Peptidoglycan/LPS O-acetylase OafA/YrhL, contains acyltransferase and SGNH-hydrolase domains</fullName>
    </submittedName>
</protein>
<name>A0A1H3X4C3_BIZPA</name>
<feature type="transmembrane region" description="Helical" evidence="1">
    <location>
        <begin position="12"/>
        <end position="30"/>
    </location>
</feature>
<organism evidence="3 4">
    <name type="scientific">Bizionia paragorgiae</name>
    <dbReference type="NCBI Taxonomy" id="283786"/>
    <lineage>
        <taxon>Bacteria</taxon>
        <taxon>Pseudomonadati</taxon>
        <taxon>Bacteroidota</taxon>
        <taxon>Flavobacteriia</taxon>
        <taxon>Flavobacteriales</taxon>
        <taxon>Flavobacteriaceae</taxon>
        <taxon>Bizionia</taxon>
    </lineage>
</organism>
<dbReference type="EMBL" id="FNQK01000004">
    <property type="protein sequence ID" value="SDZ94255.1"/>
    <property type="molecule type" value="Genomic_DNA"/>
</dbReference>
<accession>A0A1H3X4C3</accession>
<feature type="transmembrane region" description="Helical" evidence="1">
    <location>
        <begin position="64"/>
        <end position="85"/>
    </location>
</feature>
<keyword evidence="3" id="KW-0378">Hydrolase</keyword>
<reference evidence="3 4" key="1">
    <citation type="submission" date="2016-10" db="EMBL/GenBank/DDBJ databases">
        <authorList>
            <person name="de Groot N.N."/>
        </authorList>
    </citation>
    <scope>NUCLEOTIDE SEQUENCE [LARGE SCALE GENOMIC DNA]</scope>
    <source>
        <strain evidence="3 4">DSM 23842</strain>
    </source>
</reference>
<gene>
    <name evidence="3" type="ORF">SAMN04487990_104141</name>
</gene>
<feature type="transmembrane region" description="Helical" evidence="1">
    <location>
        <begin position="238"/>
        <end position="257"/>
    </location>
</feature>
<feature type="transmembrane region" description="Helical" evidence="1">
    <location>
        <begin position="211"/>
        <end position="231"/>
    </location>
</feature>
<feature type="transmembrane region" description="Helical" evidence="1">
    <location>
        <begin position="159"/>
        <end position="178"/>
    </location>
</feature>
<feature type="transmembrane region" description="Helical" evidence="1">
    <location>
        <begin position="106"/>
        <end position="125"/>
    </location>
</feature>
<evidence type="ECO:0000256" key="1">
    <source>
        <dbReference type="SAM" id="Phobius"/>
    </source>
</evidence>
<dbReference type="Proteomes" id="UP000198846">
    <property type="component" value="Unassembled WGS sequence"/>
</dbReference>
<feature type="transmembrane region" description="Helical" evidence="1">
    <location>
        <begin position="323"/>
        <end position="343"/>
    </location>
</feature>
<feature type="transmembrane region" description="Helical" evidence="1">
    <location>
        <begin position="263"/>
        <end position="280"/>
    </location>
</feature>
<evidence type="ECO:0000313" key="4">
    <source>
        <dbReference type="Proteomes" id="UP000198846"/>
    </source>
</evidence>
<dbReference type="AlphaFoldDB" id="A0A1H3X4C3"/>
<keyword evidence="1" id="KW-0472">Membrane</keyword>
<dbReference type="STRING" id="283786.SAMN04487990_104141"/>
<keyword evidence="1" id="KW-1133">Transmembrane helix</keyword>
<keyword evidence="4" id="KW-1185">Reference proteome</keyword>
<keyword evidence="3" id="KW-0012">Acyltransferase</keyword>
<keyword evidence="3" id="KW-0808">Transferase</keyword>
<feature type="transmembrane region" description="Helical" evidence="1">
    <location>
        <begin position="287"/>
        <end position="308"/>
    </location>
</feature>
<sequence length="355" mass="41655">MINKISKTETLYLKGIGILLIVCHNFLHWVKPMIGENEFSYSREVYNTFLSAMTLDFGNVIKHLFSYFGHYGVQLFIFCSGYGLTVAYGHKQLSLVPFMKKRILKLYPVFTLAILGLLVYTYVIFGRDFSMQTITDLLLRYTLLANWIPGKIFVVSGPYWFYAMIIQLYVCFFFLVKLHHRYRYGLVAVMLLSYVIIITTNDFFVAQKLSLYYNFLGNLPVFVFGMLLAYNKDKTYNFRYKAMVLPLIVIFILGQYFEFFWNFSQLAFILIIVPLLLKLSRLSQGKMYAFIVYTGGLAMYMFALNGFLRSPWVYQINKYESDVFIYVFALVFLIIVYVASEVLKRVEQSLVKRFL</sequence>
<dbReference type="InterPro" id="IPR002656">
    <property type="entry name" value="Acyl_transf_3_dom"/>
</dbReference>
<evidence type="ECO:0000259" key="2">
    <source>
        <dbReference type="Pfam" id="PF01757"/>
    </source>
</evidence>
<dbReference type="OrthoDB" id="128906at2"/>
<keyword evidence="1" id="KW-0812">Transmembrane</keyword>
<dbReference type="RefSeq" id="WP_092132817.1">
    <property type="nucleotide sequence ID" value="NZ_FNQK01000004.1"/>
</dbReference>
<feature type="transmembrane region" description="Helical" evidence="1">
    <location>
        <begin position="185"/>
        <end position="205"/>
    </location>
</feature>
<evidence type="ECO:0000313" key="3">
    <source>
        <dbReference type="EMBL" id="SDZ94255.1"/>
    </source>
</evidence>
<dbReference type="GO" id="GO:0016787">
    <property type="term" value="F:hydrolase activity"/>
    <property type="evidence" value="ECO:0007669"/>
    <property type="project" value="UniProtKB-KW"/>
</dbReference>
<dbReference type="Pfam" id="PF01757">
    <property type="entry name" value="Acyl_transf_3"/>
    <property type="match status" value="1"/>
</dbReference>
<dbReference type="GO" id="GO:0016747">
    <property type="term" value="F:acyltransferase activity, transferring groups other than amino-acyl groups"/>
    <property type="evidence" value="ECO:0007669"/>
    <property type="project" value="InterPro"/>
</dbReference>